<dbReference type="Gene3D" id="3.40.50.300">
    <property type="entry name" value="P-loop containing nucleotide triphosphate hydrolases"/>
    <property type="match status" value="1"/>
</dbReference>
<organism evidence="3">
    <name type="scientific">Mycoplasma feriruminatoris</name>
    <dbReference type="NCBI Taxonomy" id="1179777"/>
    <lineage>
        <taxon>Bacteria</taxon>
        <taxon>Bacillati</taxon>
        <taxon>Mycoplasmatota</taxon>
        <taxon>Mollicutes</taxon>
        <taxon>Mycoplasmataceae</taxon>
        <taxon>Mycoplasma</taxon>
    </lineage>
</organism>
<dbReference type="GeneID" id="90597872"/>
<dbReference type="InterPro" id="IPR041682">
    <property type="entry name" value="AAA_14"/>
</dbReference>
<dbReference type="SUPFAM" id="SSF52540">
    <property type="entry name" value="P-loop containing nucleoside triphosphate hydrolases"/>
    <property type="match status" value="1"/>
</dbReference>
<feature type="domain" description="AAA" evidence="1">
    <location>
        <begin position="18"/>
        <end position="165"/>
    </location>
</feature>
<accession>A0A654ID75</accession>
<dbReference type="PANTHER" id="PTHR33295:SF18">
    <property type="entry name" value="AAA+ ATPASE DOMAIN-CONTAINING PROTEIN"/>
    <property type="match status" value="1"/>
</dbReference>
<evidence type="ECO:0000259" key="1">
    <source>
        <dbReference type="Pfam" id="PF13173"/>
    </source>
</evidence>
<dbReference type="EMBL" id="LR739233">
    <property type="protein sequence ID" value="VZR75692.1"/>
    <property type="molecule type" value="Genomic_DNA"/>
</dbReference>
<gene>
    <name evidence="3" type="ORF">MF5292_00726</name>
    <name evidence="5" type="ORF">MF5293_00721</name>
    <name evidence="4" type="ORF">MF5294_00724</name>
</gene>
<dbReference type="EMBL" id="LR738858">
    <property type="protein sequence ID" value="VZK65549.1"/>
    <property type="molecule type" value="Genomic_DNA"/>
</dbReference>
<feature type="domain" description="DUF4143" evidence="2">
    <location>
        <begin position="211"/>
        <end position="370"/>
    </location>
</feature>
<dbReference type="EMBL" id="LR739234">
    <property type="protein sequence ID" value="VZR98282.1"/>
    <property type="molecule type" value="Genomic_DNA"/>
</dbReference>
<dbReference type="Pfam" id="PF13173">
    <property type="entry name" value="AAA_14"/>
    <property type="match status" value="1"/>
</dbReference>
<name>A0A654ID75_9MOLU</name>
<dbReference type="InterPro" id="IPR025420">
    <property type="entry name" value="DUF4143"/>
</dbReference>
<proteinExistence type="predicted"/>
<dbReference type="PANTHER" id="PTHR33295">
    <property type="entry name" value="ATPASE"/>
    <property type="match status" value="1"/>
</dbReference>
<evidence type="ECO:0000313" key="4">
    <source>
        <dbReference type="EMBL" id="VZR75692.1"/>
    </source>
</evidence>
<dbReference type="AlphaFoldDB" id="A0A654ID75"/>
<dbReference type="RefSeq" id="WP_278287773.1">
    <property type="nucleotide sequence ID" value="NZ_CP104009.1"/>
</dbReference>
<sequence length="431" mass="51358">MQINRDYYLNKLIRKKNNNKIKVITGIRRVGKSYLLFNIYKDYLLSIGIKEEQIITLKLDKWENIEYRKLDNLYNYIKQRTNDPNKMYYVFIDEIQYCETIKQTNNTGYEQILTFVDVILSFYDNPNIDLYITGSNSKMLSTDILTNFRGRSSQIKVHPLVFSEINYLFENNEQALDHYINYGGLPEVYLNQTIEEKKQYLTNQFEEIYLKDIKERYNIQKDLIVLETLLKFVSSAIGSFTNPTKLQNRFKSEMKTDISASTISNYLSYFENSFILSHIEKYDVKGNKHFSSINKYYFNDIGLRNACINYRQIEKKHIIENIIYNELVKRDYSVYVGSVIQQITIDNKRTTKQLEVDFVAEMASKRYYIQFAMNVYTKQKKDQEINSLLKIKDNFKKIVIIYDDIEPRYDENGILYIGLKQFLLDPNVIDF</sequence>
<reference evidence="3" key="1">
    <citation type="submission" date="2019-11" db="EMBL/GenBank/DDBJ databases">
        <authorList>
            <person name="Falquet L."/>
            <person name="Falquet L."/>
        </authorList>
    </citation>
    <scope>NUCLEOTIDE SEQUENCE</scope>
    <source>
        <strain evidence="5">G1650</strain>
        <strain evidence="4">G1705</strain>
        <strain evidence="3">G5813/1+2</strain>
    </source>
</reference>
<dbReference type="InterPro" id="IPR027417">
    <property type="entry name" value="P-loop_NTPase"/>
</dbReference>
<evidence type="ECO:0008006" key="6">
    <source>
        <dbReference type="Google" id="ProtNLM"/>
    </source>
</evidence>
<evidence type="ECO:0000313" key="3">
    <source>
        <dbReference type="EMBL" id="VZK65549.1"/>
    </source>
</evidence>
<evidence type="ECO:0000259" key="2">
    <source>
        <dbReference type="Pfam" id="PF13635"/>
    </source>
</evidence>
<protein>
    <recommendedName>
        <fullName evidence="6">ATPase</fullName>
    </recommendedName>
</protein>
<dbReference type="Pfam" id="PF13635">
    <property type="entry name" value="DUF4143"/>
    <property type="match status" value="1"/>
</dbReference>
<evidence type="ECO:0000313" key="5">
    <source>
        <dbReference type="EMBL" id="VZR98282.1"/>
    </source>
</evidence>